<proteinExistence type="predicted"/>
<evidence type="ECO:0000256" key="5">
    <source>
        <dbReference type="SAM" id="Phobius"/>
    </source>
</evidence>
<keyword evidence="2 5" id="KW-0812">Transmembrane</keyword>
<evidence type="ECO:0000313" key="7">
    <source>
        <dbReference type="EMBL" id="MDI1488971.1"/>
    </source>
</evidence>
<reference evidence="7" key="1">
    <citation type="journal article" date="2023" name="Genome Biol. Evol.">
        <title>First Whole Genome Sequence and Flow Cytometry Genome Size Data for the Lichen-Forming Fungus Ramalina farinacea (Ascomycota).</title>
        <authorList>
            <person name="Llewellyn T."/>
            <person name="Mian S."/>
            <person name="Hill R."/>
            <person name="Leitch I.J."/>
            <person name="Gaya E."/>
        </authorList>
    </citation>
    <scope>NUCLEOTIDE SEQUENCE</scope>
    <source>
        <strain evidence="7">LIQ254RAFAR</strain>
    </source>
</reference>
<accession>A0AA43TRR0</accession>
<dbReference type="PANTHER" id="PTHR31310">
    <property type="match status" value="1"/>
</dbReference>
<feature type="domain" description="Inositolphosphotransferase Aur1/Ipt1" evidence="6">
    <location>
        <begin position="190"/>
        <end position="316"/>
    </location>
</feature>
<comment type="caution">
    <text evidence="7">The sequence shown here is derived from an EMBL/GenBank/DDBJ whole genome shotgun (WGS) entry which is preliminary data.</text>
</comment>
<organism evidence="7 8">
    <name type="scientific">Ramalina farinacea</name>
    <dbReference type="NCBI Taxonomy" id="258253"/>
    <lineage>
        <taxon>Eukaryota</taxon>
        <taxon>Fungi</taxon>
        <taxon>Dikarya</taxon>
        <taxon>Ascomycota</taxon>
        <taxon>Pezizomycotina</taxon>
        <taxon>Lecanoromycetes</taxon>
        <taxon>OSLEUM clade</taxon>
        <taxon>Lecanoromycetidae</taxon>
        <taxon>Lecanorales</taxon>
        <taxon>Lecanorineae</taxon>
        <taxon>Ramalinaceae</taxon>
        <taxon>Ramalina</taxon>
    </lineage>
</organism>
<dbReference type="GO" id="GO:0016020">
    <property type="term" value="C:membrane"/>
    <property type="evidence" value="ECO:0007669"/>
    <property type="project" value="UniProtKB-SubCell"/>
</dbReference>
<gene>
    <name evidence="7" type="ORF">OHK93_008248</name>
</gene>
<feature type="transmembrane region" description="Helical" evidence="5">
    <location>
        <begin position="211"/>
        <end position="231"/>
    </location>
</feature>
<dbReference type="AlphaFoldDB" id="A0AA43TRR0"/>
<dbReference type="EMBL" id="JAPUFD010000008">
    <property type="protein sequence ID" value="MDI1488971.1"/>
    <property type="molecule type" value="Genomic_DNA"/>
</dbReference>
<evidence type="ECO:0000256" key="4">
    <source>
        <dbReference type="ARBA" id="ARBA00023136"/>
    </source>
</evidence>
<dbReference type="InterPro" id="IPR026841">
    <property type="entry name" value="Aur1/Ipt1"/>
</dbReference>
<dbReference type="CDD" id="cd03386">
    <property type="entry name" value="PAP2_Aur1_like"/>
    <property type="match status" value="1"/>
</dbReference>
<dbReference type="Proteomes" id="UP001161017">
    <property type="component" value="Unassembled WGS sequence"/>
</dbReference>
<dbReference type="InterPro" id="IPR052185">
    <property type="entry name" value="IPC_Synthase-Related"/>
</dbReference>
<evidence type="ECO:0000313" key="8">
    <source>
        <dbReference type="Proteomes" id="UP001161017"/>
    </source>
</evidence>
<keyword evidence="3 5" id="KW-1133">Transmembrane helix</keyword>
<keyword evidence="8" id="KW-1185">Reference proteome</keyword>
<evidence type="ECO:0000256" key="2">
    <source>
        <dbReference type="ARBA" id="ARBA00022692"/>
    </source>
</evidence>
<name>A0AA43TRR0_9LECA</name>
<feature type="transmembrane region" description="Helical" evidence="5">
    <location>
        <begin position="336"/>
        <end position="358"/>
    </location>
</feature>
<feature type="transmembrane region" description="Helical" evidence="5">
    <location>
        <begin position="295"/>
        <end position="315"/>
    </location>
</feature>
<dbReference type="PANTHER" id="PTHR31310:SF10">
    <property type="entry name" value="INOSITOLPHOSPHOTRANSFERASE AUR1_IPT1 DOMAIN-CONTAINING PROTEIN"/>
    <property type="match status" value="1"/>
</dbReference>
<keyword evidence="4 5" id="KW-0472">Membrane</keyword>
<evidence type="ECO:0000256" key="1">
    <source>
        <dbReference type="ARBA" id="ARBA00004141"/>
    </source>
</evidence>
<comment type="subcellular location">
    <subcellularLocation>
        <location evidence="1">Membrane</location>
        <topology evidence="1">Multi-pass membrane protein</topology>
    </subcellularLocation>
</comment>
<feature type="transmembrane region" description="Helical" evidence="5">
    <location>
        <begin position="127"/>
        <end position="147"/>
    </location>
</feature>
<feature type="transmembrane region" description="Helical" evidence="5">
    <location>
        <begin position="364"/>
        <end position="387"/>
    </location>
</feature>
<feature type="transmembrane region" description="Helical" evidence="5">
    <location>
        <begin position="243"/>
        <end position="261"/>
    </location>
</feature>
<evidence type="ECO:0000256" key="3">
    <source>
        <dbReference type="ARBA" id="ARBA00022989"/>
    </source>
</evidence>
<evidence type="ECO:0000259" key="6">
    <source>
        <dbReference type="Pfam" id="PF14378"/>
    </source>
</evidence>
<sequence>MEQSTYVSSAAMGGTFGELADPKTDSPITDTVSKIVLSILCSAMYFTRRRNFAILDKRKQAYHNSYLDSEDSARSSDELLWYDPENNDDPQNYNSASKHQPKRRTCCGCAIYTPNTSQFSDHVHSRILQKFPFLIEMFYWIITYLFYRMTKVLSQAIFTKSIIDVARAHGLAVLDFEQFSFLSFLFPWKEHNVQHWFMDGHQDALTILNRAYALIHIPGTVGFIAWYYYIAPSHSTFATARRTLTLTNLFAFLSFTLYPCMPPRLLPPEFGFLDSVRHDNATSIWMSGNFVNSLAAMPSMHFGYAFVIGCTMFYHAGIFRRTLEKGETRKNWGWKLVYMAIGLGYPSFILITIVATANHYWMDAVMAVIVACAAYLCNGIFLALLPLEDLLLWTLRLNKPIPSTGERFRQRGGKL</sequence>
<protein>
    <recommendedName>
        <fullName evidence="6">Inositolphosphotransferase Aur1/Ipt1 domain-containing protein</fullName>
    </recommendedName>
</protein>
<dbReference type="Pfam" id="PF14378">
    <property type="entry name" value="PAP2_3"/>
    <property type="match status" value="1"/>
</dbReference>